<keyword evidence="5 8" id="KW-0378">Hydrolase</keyword>
<evidence type="ECO:0000313" key="9">
    <source>
        <dbReference type="Proteomes" id="UP001169764"/>
    </source>
</evidence>
<dbReference type="InterPro" id="IPR006543">
    <property type="entry name" value="Histidinol-phos"/>
</dbReference>
<keyword evidence="6" id="KW-0119">Carbohydrate metabolism</keyword>
<gene>
    <name evidence="8" type="ORF">Q4F19_04595</name>
</gene>
<name>A0ABT8Y7E1_9SPHN</name>
<evidence type="ECO:0000256" key="7">
    <source>
        <dbReference type="ARBA" id="ARBA00031828"/>
    </source>
</evidence>
<sequence length="192" mass="21388">MSSEAAVPRPAAFLDRDGVINIDNGYTYRPEMLVFTPTAIEAIRNLNQAGYLVIVVTNQSGVARGLYSVSDIERFHEAMQAELRRHGGWIDAFYYCAYHPNGIVAEFAREHEDRKPSPGMLIRAMNEWPIDPKLSFMVGDKDSDVEAAHRAGIAEIKVPANVCDLAATVYPLISKLDRRAIRTAGEMHDPRS</sequence>
<dbReference type="RefSeq" id="WP_303540278.1">
    <property type="nucleotide sequence ID" value="NZ_JAUOTP010000002.1"/>
</dbReference>
<dbReference type="CDD" id="cd07503">
    <property type="entry name" value="HAD_HisB-N"/>
    <property type="match status" value="1"/>
</dbReference>
<dbReference type="SUPFAM" id="SSF56784">
    <property type="entry name" value="HAD-like"/>
    <property type="match status" value="1"/>
</dbReference>
<comment type="similarity">
    <text evidence="2">Belongs to the GmhB family.</text>
</comment>
<dbReference type="InterPro" id="IPR006549">
    <property type="entry name" value="HAD-SF_hydro_IIIA"/>
</dbReference>
<evidence type="ECO:0000256" key="5">
    <source>
        <dbReference type="ARBA" id="ARBA00022801"/>
    </source>
</evidence>
<accession>A0ABT8Y7E1</accession>
<dbReference type="Proteomes" id="UP001169764">
    <property type="component" value="Unassembled WGS sequence"/>
</dbReference>
<protein>
    <recommendedName>
        <fullName evidence="7">D,D-heptose 1,7-bisphosphate phosphatase</fullName>
    </recommendedName>
</protein>
<keyword evidence="3" id="KW-0963">Cytoplasm</keyword>
<keyword evidence="4" id="KW-0479">Metal-binding</keyword>
<dbReference type="Gene3D" id="3.40.50.1000">
    <property type="entry name" value="HAD superfamily/HAD-like"/>
    <property type="match status" value="1"/>
</dbReference>
<evidence type="ECO:0000256" key="6">
    <source>
        <dbReference type="ARBA" id="ARBA00023277"/>
    </source>
</evidence>
<evidence type="ECO:0000256" key="4">
    <source>
        <dbReference type="ARBA" id="ARBA00022723"/>
    </source>
</evidence>
<organism evidence="8 9">
    <name type="scientific">Sphingomonas natans</name>
    <dbReference type="NCBI Taxonomy" id="3063330"/>
    <lineage>
        <taxon>Bacteria</taxon>
        <taxon>Pseudomonadati</taxon>
        <taxon>Pseudomonadota</taxon>
        <taxon>Alphaproteobacteria</taxon>
        <taxon>Sphingomonadales</taxon>
        <taxon>Sphingomonadaceae</taxon>
        <taxon>Sphingomonas</taxon>
    </lineage>
</organism>
<evidence type="ECO:0000313" key="8">
    <source>
        <dbReference type="EMBL" id="MDO6413654.1"/>
    </source>
</evidence>
<evidence type="ECO:0000256" key="3">
    <source>
        <dbReference type="ARBA" id="ARBA00022490"/>
    </source>
</evidence>
<dbReference type="NCBIfam" id="TIGR01662">
    <property type="entry name" value="HAD-SF-IIIA"/>
    <property type="match status" value="1"/>
</dbReference>
<evidence type="ECO:0000256" key="2">
    <source>
        <dbReference type="ARBA" id="ARBA00005628"/>
    </source>
</evidence>
<dbReference type="Pfam" id="PF13242">
    <property type="entry name" value="Hydrolase_like"/>
    <property type="match status" value="1"/>
</dbReference>
<dbReference type="PANTHER" id="PTHR42891">
    <property type="entry name" value="D-GLYCERO-BETA-D-MANNO-HEPTOSE-1,7-BISPHOSPHATE 7-PHOSPHATASE"/>
    <property type="match status" value="1"/>
</dbReference>
<comment type="subcellular location">
    <subcellularLocation>
        <location evidence="1">Cytoplasm</location>
    </subcellularLocation>
</comment>
<dbReference type="PANTHER" id="PTHR42891:SF1">
    <property type="entry name" value="D-GLYCERO-BETA-D-MANNO-HEPTOSE-1,7-BISPHOSPHATE 7-PHOSPHATASE"/>
    <property type="match status" value="1"/>
</dbReference>
<dbReference type="InterPro" id="IPR023214">
    <property type="entry name" value="HAD_sf"/>
</dbReference>
<dbReference type="InterPro" id="IPR036412">
    <property type="entry name" value="HAD-like_sf"/>
</dbReference>
<evidence type="ECO:0000256" key="1">
    <source>
        <dbReference type="ARBA" id="ARBA00004496"/>
    </source>
</evidence>
<dbReference type="NCBIfam" id="TIGR01656">
    <property type="entry name" value="Histidinol-ppas"/>
    <property type="match status" value="1"/>
</dbReference>
<dbReference type="InterPro" id="IPR004446">
    <property type="entry name" value="Heptose_bisP_phosphatase"/>
</dbReference>
<proteinExistence type="inferred from homology"/>
<reference evidence="8" key="1">
    <citation type="submission" date="2023-07" db="EMBL/GenBank/DDBJ databases">
        <authorList>
            <person name="Kim M."/>
        </authorList>
    </citation>
    <scope>NUCLEOTIDE SEQUENCE</scope>
    <source>
        <strain evidence="8">BIUV-7</strain>
    </source>
</reference>
<keyword evidence="9" id="KW-1185">Reference proteome</keyword>
<dbReference type="GO" id="GO:0016787">
    <property type="term" value="F:hydrolase activity"/>
    <property type="evidence" value="ECO:0007669"/>
    <property type="project" value="UniProtKB-KW"/>
</dbReference>
<comment type="caution">
    <text evidence="8">The sequence shown here is derived from an EMBL/GenBank/DDBJ whole genome shotgun (WGS) entry which is preliminary data.</text>
</comment>
<dbReference type="EMBL" id="JAUOTP010000002">
    <property type="protein sequence ID" value="MDO6413654.1"/>
    <property type="molecule type" value="Genomic_DNA"/>
</dbReference>